<dbReference type="InterPro" id="IPR019745">
    <property type="entry name" value="Amyloid_glyco_intracell_CS"/>
</dbReference>
<dbReference type="GO" id="GO:0007417">
    <property type="term" value="P:central nervous system development"/>
    <property type="evidence" value="ECO:0007669"/>
    <property type="project" value="TreeGrafter"/>
</dbReference>
<sequence length="477" mass="54482">MPRAASIPYYRPLRDALNYFKQKHDLIQDHHSHKPAHIVSGILAKHNIDDIGDVDTAKDVKTTSVKPPTQKKDVYADYIHNPDDKPSGISEHEYFQNAKKMLVKHHHEKVTKMMKEWAAARQHVHDMKLTDPKGSDKLNREITAKTYEALEEEGDAEKKQLIAIHQQRVQAKLNVKKRHSMEHYMAVLTEPKPDAAKILKALKHYLRVEEKDRVHSINHYKHVRDTENADAAEVVRQRTMTHLKILTQRIQQAIDMLSRVPAYEKKIRAQIDTFLQTFHNVDVLVANLIEKPDKTNNDKILRKYKEELQQTKDTKHVNNKSVKEVTTAKPAVLHHISLKKTPLVIPANKFDDETMEDEHNLPTVDIKKSSHVAHMSVSQLKLQEQAYVKKEAMKGANAVQTGSTLGIVIGSITVFIVIIVGVVILRQRSMTPSSRGFVEVAQNASVEERHVTKMQMNGYENPTYKYFEAKPAATANA</sequence>
<dbReference type="Pfam" id="PF12925">
    <property type="entry name" value="APP_E2"/>
    <property type="match status" value="1"/>
</dbReference>
<dbReference type="Proteomes" id="UP001209878">
    <property type="component" value="Unassembled WGS sequence"/>
</dbReference>
<comment type="similarity">
    <text evidence="5">Belongs to the APP family.</text>
</comment>
<name>A0AAD9P9Z2_RIDPI</name>
<keyword evidence="3 6" id="KW-1133">Transmembrane helix</keyword>
<evidence type="ECO:0000256" key="5">
    <source>
        <dbReference type="PROSITE-ProRule" id="PRU01218"/>
    </source>
</evidence>
<dbReference type="PRINTS" id="PR00203">
    <property type="entry name" value="AMYLOIDA4"/>
</dbReference>
<comment type="caution">
    <text evidence="8">The sequence shown here is derived from an EMBL/GenBank/DDBJ whole genome shotgun (WGS) entry which is preliminary data.</text>
</comment>
<proteinExistence type="inferred from homology"/>
<dbReference type="InterPro" id="IPR024329">
    <property type="entry name" value="Amyloid_glyco_E2_domain"/>
</dbReference>
<evidence type="ECO:0000256" key="1">
    <source>
        <dbReference type="ARBA" id="ARBA00004479"/>
    </source>
</evidence>
<gene>
    <name evidence="8" type="ORF">NP493_68g04015</name>
</gene>
<comment type="subcellular location">
    <subcellularLocation>
        <location evidence="1">Membrane</location>
        <topology evidence="1">Single-pass type I membrane protein</topology>
    </subcellularLocation>
</comment>
<dbReference type="GO" id="GO:0016020">
    <property type="term" value="C:membrane"/>
    <property type="evidence" value="ECO:0007669"/>
    <property type="project" value="UniProtKB-SubCell"/>
</dbReference>
<evidence type="ECO:0000313" key="8">
    <source>
        <dbReference type="EMBL" id="KAK2190800.1"/>
    </source>
</evidence>
<dbReference type="GO" id="GO:0008201">
    <property type="term" value="F:heparin binding"/>
    <property type="evidence" value="ECO:0007669"/>
    <property type="project" value="UniProtKB-UniRule"/>
</dbReference>
<evidence type="ECO:0000256" key="3">
    <source>
        <dbReference type="ARBA" id="ARBA00022989"/>
    </source>
</evidence>
<accession>A0AAD9P9Z2</accession>
<dbReference type="InterPro" id="IPR011993">
    <property type="entry name" value="PH-like_dom_sf"/>
</dbReference>
<dbReference type="EMBL" id="JAODUO010000068">
    <property type="protein sequence ID" value="KAK2190800.1"/>
    <property type="molecule type" value="Genomic_DNA"/>
</dbReference>
<keyword evidence="9" id="KW-1185">Reference proteome</keyword>
<dbReference type="PROSITE" id="PS51870">
    <property type="entry name" value="APP_E2"/>
    <property type="match status" value="1"/>
</dbReference>
<dbReference type="PANTHER" id="PTHR23103">
    <property type="entry name" value="ALZHEIMER'S DISEASE BETA-AMYLOID RELATED"/>
    <property type="match status" value="1"/>
</dbReference>
<evidence type="ECO:0000313" key="9">
    <source>
        <dbReference type="Proteomes" id="UP001209878"/>
    </source>
</evidence>
<dbReference type="Gene3D" id="2.30.29.30">
    <property type="entry name" value="Pleckstrin-homology domain (PH domain)/Phosphotyrosine-binding domain (PTB)"/>
    <property type="match status" value="1"/>
</dbReference>
<dbReference type="Pfam" id="PF10515">
    <property type="entry name" value="APP_amyloid"/>
    <property type="match status" value="1"/>
</dbReference>
<reference evidence="8" key="1">
    <citation type="journal article" date="2023" name="Mol. Biol. Evol.">
        <title>Third-Generation Sequencing Reveals the Adaptive Role of the Epigenome in Three Deep-Sea Polychaetes.</title>
        <authorList>
            <person name="Perez M."/>
            <person name="Aroh O."/>
            <person name="Sun Y."/>
            <person name="Lan Y."/>
            <person name="Juniper S.K."/>
            <person name="Young C.R."/>
            <person name="Angers B."/>
            <person name="Qian P.Y."/>
        </authorList>
    </citation>
    <scope>NUCLEOTIDE SEQUENCE</scope>
    <source>
        <strain evidence="8">R07B-5</strain>
    </source>
</reference>
<evidence type="ECO:0000256" key="2">
    <source>
        <dbReference type="ARBA" id="ARBA00022692"/>
    </source>
</evidence>
<dbReference type="GO" id="GO:0007409">
    <property type="term" value="P:axonogenesis"/>
    <property type="evidence" value="ECO:0007669"/>
    <property type="project" value="TreeGrafter"/>
</dbReference>
<evidence type="ECO:0000256" key="6">
    <source>
        <dbReference type="SAM" id="Phobius"/>
    </source>
</evidence>
<evidence type="ECO:0000256" key="4">
    <source>
        <dbReference type="ARBA" id="ARBA00023136"/>
    </source>
</evidence>
<dbReference type="Gene3D" id="1.20.120.770">
    <property type="entry name" value="Amyloid precursor protein, E2 domain"/>
    <property type="match status" value="1"/>
</dbReference>
<dbReference type="InterPro" id="IPR036176">
    <property type="entry name" value="E2_sf"/>
</dbReference>
<dbReference type="InterPro" id="IPR008155">
    <property type="entry name" value="Amyloid_glyco"/>
</dbReference>
<keyword evidence="2 6" id="KW-0812">Transmembrane</keyword>
<dbReference type="PANTHER" id="PTHR23103:SF15">
    <property type="entry name" value="AMYLOID-BETA-LIKE PROTEIN"/>
    <property type="match status" value="1"/>
</dbReference>
<organism evidence="8 9">
    <name type="scientific">Ridgeia piscesae</name>
    <name type="common">Tubeworm</name>
    <dbReference type="NCBI Taxonomy" id="27915"/>
    <lineage>
        <taxon>Eukaryota</taxon>
        <taxon>Metazoa</taxon>
        <taxon>Spiralia</taxon>
        <taxon>Lophotrochozoa</taxon>
        <taxon>Annelida</taxon>
        <taxon>Polychaeta</taxon>
        <taxon>Sedentaria</taxon>
        <taxon>Canalipalpata</taxon>
        <taxon>Sabellida</taxon>
        <taxon>Siboglinidae</taxon>
        <taxon>Ridgeia</taxon>
    </lineage>
</organism>
<dbReference type="AlphaFoldDB" id="A0AAD9P9Z2"/>
<dbReference type="InterPro" id="IPR019543">
    <property type="entry name" value="APP_amyloid_C"/>
</dbReference>
<evidence type="ECO:0000259" key="7">
    <source>
        <dbReference type="PROSITE" id="PS51870"/>
    </source>
</evidence>
<feature type="domain" description="E2" evidence="7">
    <location>
        <begin position="71"/>
        <end position="274"/>
    </location>
</feature>
<protein>
    <recommendedName>
        <fullName evidence="7">E2 domain-containing protein</fullName>
    </recommendedName>
</protein>
<feature type="transmembrane region" description="Helical" evidence="6">
    <location>
        <begin position="405"/>
        <end position="425"/>
    </location>
</feature>
<dbReference type="SUPFAM" id="SSF109843">
    <property type="entry name" value="CAPPD, an extracellular domain of amyloid beta A4 protein"/>
    <property type="match status" value="1"/>
</dbReference>
<keyword evidence="4 6" id="KW-0472">Membrane</keyword>
<dbReference type="PROSITE" id="PS00320">
    <property type="entry name" value="APP_INTRA"/>
    <property type="match status" value="1"/>
</dbReference>